<keyword evidence="11" id="KW-1208">Phospholipid metabolism</keyword>
<evidence type="ECO:0000256" key="10">
    <source>
        <dbReference type="ARBA" id="ARBA00023209"/>
    </source>
</evidence>
<keyword evidence="4" id="KW-0444">Lipid biosynthesis</keyword>
<evidence type="ECO:0000256" key="14">
    <source>
        <dbReference type="SAM" id="Phobius"/>
    </source>
</evidence>
<name>A0A0K9NHQ1_ZOSMR</name>
<evidence type="ECO:0000256" key="13">
    <source>
        <dbReference type="SAM" id="MobiDB-lite"/>
    </source>
</evidence>
<keyword evidence="6 14" id="KW-0812">Transmembrane</keyword>
<evidence type="ECO:0000313" key="17">
    <source>
        <dbReference type="Proteomes" id="UP000036987"/>
    </source>
</evidence>
<dbReference type="GO" id="GO:0016020">
    <property type="term" value="C:membrane"/>
    <property type="evidence" value="ECO:0007669"/>
    <property type="project" value="UniProtKB-SubCell"/>
</dbReference>
<dbReference type="GO" id="GO:0008654">
    <property type="term" value="P:phospholipid biosynthetic process"/>
    <property type="evidence" value="ECO:0007669"/>
    <property type="project" value="UniProtKB-KW"/>
</dbReference>
<dbReference type="PANTHER" id="PTHR23063">
    <property type="entry name" value="PHOSPHOLIPID ACYLTRANSFERASE"/>
    <property type="match status" value="1"/>
</dbReference>
<dbReference type="InterPro" id="IPR002123">
    <property type="entry name" value="Plipid/glycerol_acylTrfase"/>
</dbReference>
<dbReference type="STRING" id="29655.A0A0K9NHQ1"/>
<evidence type="ECO:0000256" key="3">
    <source>
        <dbReference type="ARBA" id="ARBA00008655"/>
    </source>
</evidence>
<evidence type="ECO:0000256" key="4">
    <source>
        <dbReference type="ARBA" id="ARBA00022516"/>
    </source>
</evidence>
<keyword evidence="9 14" id="KW-0472">Membrane</keyword>
<keyword evidence="12 16" id="KW-0012">Acyltransferase</keyword>
<reference evidence="17" key="1">
    <citation type="journal article" date="2016" name="Nature">
        <title>The genome of the seagrass Zostera marina reveals angiosperm adaptation to the sea.</title>
        <authorList>
            <person name="Olsen J.L."/>
            <person name="Rouze P."/>
            <person name="Verhelst B."/>
            <person name="Lin Y.-C."/>
            <person name="Bayer T."/>
            <person name="Collen J."/>
            <person name="Dattolo E."/>
            <person name="De Paoli E."/>
            <person name="Dittami S."/>
            <person name="Maumus F."/>
            <person name="Michel G."/>
            <person name="Kersting A."/>
            <person name="Lauritano C."/>
            <person name="Lohaus R."/>
            <person name="Toepel M."/>
            <person name="Tonon T."/>
            <person name="Vanneste K."/>
            <person name="Amirebrahimi M."/>
            <person name="Brakel J."/>
            <person name="Bostroem C."/>
            <person name="Chovatia M."/>
            <person name="Grimwood J."/>
            <person name="Jenkins J.W."/>
            <person name="Jueterbock A."/>
            <person name="Mraz A."/>
            <person name="Stam W.T."/>
            <person name="Tice H."/>
            <person name="Bornberg-Bauer E."/>
            <person name="Green P.J."/>
            <person name="Pearson G.A."/>
            <person name="Procaccini G."/>
            <person name="Duarte C.M."/>
            <person name="Schmutz J."/>
            <person name="Reusch T.B.H."/>
            <person name="Van de Peer Y."/>
        </authorList>
    </citation>
    <scope>NUCLEOTIDE SEQUENCE [LARGE SCALE GENOMIC DNA]</scope>
    <source>
        <strain evidence="17">cv. Finnish</strain>
    </source>
</reference>
<dbReference type="CDD" id="cd07991">
    <property type="entry name" value="LPLAT_LPCAT1-like"/>
    <property type="match status" value="1"/>
</dbReference>
<evidence type="ECO:0000313" key="16">
    <source>
        <dbReference type="EMBL" id="KMZ56284.1"/>
    </source>
</evidence>
<accession>A0A0K9NHQ1</accession>
<evidence type="ECO:0000256" key="7">
    <source>
        <dbReference type="ARBA" id="ARBA00022989"/>
    </source>
</evidence>
<protein>
    <submittedName>
        <fullName evidence="16">Lysophospholipid acyltransferase</fullName>
    </submittedName>
</protein>
<evidence type="ECO:0000256" key="2">
    <source>
        <dbReference type="ARBA" id="ARBA00005189"/>
    </source>
</evidence>
<dbReference type="PANTHER" id="PTHR23063:SF54">
    <property type="entry name" value="LYSOPHOSPHOLIPID ACYLTRANSFERASE LPEAT1"/>
    <property type="match status" value="1"/>
</dbReference>
<dbReference type="GO" id="GO:0008374">
    <property type="term" value="F:O-acyltransferase activity"/>
    <property type="evidence" value="ECO:0007669"/>
    <property type="project" value="InterPro"/>
</dbReference>
<dbReference type="Proteomes" id="UP000036987">
    <property type="component" value="Unassembled WGS sequence"/>
</dbReference>
<proteinExistence type="inferred from homology"/>
<evidence type="ECO:0000256" key="6">
    <source>
        <dbReference type="ARBA" id="ARBA00022692"/>
    </source>
</evidence>
<organism evidence="16 17">
    <name type="scientific">Zostera marina</name>
    <name type="common">Eelgrass</name>
    <dbReference type="NCBI Taxonomy" id="29655"/>
    <lineage>
        <taxon>Eukaryota</taxon>
        <taxon>Viridiplantae</taxon>
        <taxon>Streptophyta</taxon>
        <taxon>Embryophyta</taxon>
        <taxon>Tracheophyta</taxon>
        <taxon>Spermatophyta</taxon>
        <taxon>Magnoliopsida</taxon>
        <taxon>Liliopsida</taxon>
        <taxon>Zosteraceae</taxon>
        <taxon>Zostera</taxon>
    </lineage>
</organism>
<dbReference type="AlphaFoldDB" id="A0A0K9NHQ1"/>
<keyword evidence="10" id="KW-0594">Phospholipid biosynthesis</keyword>
<dbReference type="OrthoDB" id="272512at2759"/>
<comment type="pathway">
    <text evidence="2">Lipid metabolism.</text>
</comment>
<evidence type="ECO:0000256" key="8">
    <source>
        <dbReference type="ARBA" id="ARBA00023098"/>
    </source>
</evidence>
<comment type="caution">
    <text evidence="16">The sequence shown here is derived from an EMBL/GenBank/DDBJ whole genome shotgun (WGS) entry which is preliminary data.</text>
</comment>
<evidence type="ECO:0000256" key="12">
    <source>
        <dbReference type="ARBA" id="ARBA00023315"/>
    </source>
</evidence>
<comment type="similarity">
    <text evidence="3">Belongs to the 1-acyl-sn-glycerol-3-phosphate acyltransferase family.</text>
</comment>
<evidence type="ECO:0000256" key="11">
    <source>
        <dbReference type="ARBA" id="ARBA00023264"/>
    </source>
</evidence>
<gene>
    <name evidence="16" type="ORF">ZOSMA_97G00530</name>
</gene>
<feature type="transmembrane region" description="Helical" evidence="14">
    <location>
        <begin position="76"/>
        <end position="103"/>
    </location>
</feature>
<dbReference type="Pfam" id="PF01553">
    <property type="entry name" value="Acyltransferase"/>
    <property type="match status" value="1"/>
</dbReference>
<evidence type="ECO:0000256" key="5">
    <source>
        <dbReference type="ARBA" id="ARBA00022679"/>
    </source>
</evidence>
<keyword evidence="7 14" id="KW-1133">Transmembrane helix</keyword>
<feature type="domain" description="Phospholipid/glycerol acyltransferase" evidence="15">
    <location>
        <begin position="173"/>
        <end position="288"/>
    </location>
</feature>
<keyword evidence="17" id="KW-1185">Reference proteome</keyword>
<feature type="region of interest" description="Disordered" evidence="13">
    <location>
        <begin position="1"/>
        <end position="31"/>
    </location>
</feature>
<sequence length="375" mass="42228">MESKKLCKENKEEDSPKAKDDRPLLKSDSLVSTSSDDAPIIGYDSIDDLEEKCAAYVRKDVYGTVGCGELPLHEKILIGIALITLVPIRIIVGIFLVVLYYIICRFCTFFSDPNPEEEQENYEHVIGWRRQVIVTCGKYLSRTMLFVMGFYWIKETFPESAFREQAEEIDRPGVVVSNHVSYLDILYHVCSSFPSFVAKKSVTRLPLIGLISKCLGCVYVQREAKSPDSKGVSGIVANRIKKTQENTLSPILMLFPEGTTTNGNFLLPFKTGSFLAKVPVLPVLLKYPYERFSPAWDSISGVRHVILLLCQFVNHLEVTHLPIYFPSEQEKADPKLYANNVRNLMATEGNLTLVDIGLAEKRVYHAALQGLFSQS</sequence>
<keyword evidence="8" id="KW-0443">Lipid metabolism</keyword>
<dbReference type="SMART" id="SM00563">
    <property type="entry name" value="PlsC"/>
    <property type="match status" value="1"/>
</dbReference>
<evidence type="ECO:0000259" key="15">
    <source>
        <dbReference type="SMART" id="SM00563"/>
    </source>
</evidence>
<dbReference type="OMA" id="HACHITY"/>
<comment type="subcellular location">
    <subcellularLocation>
        <location evidence="1">Membrane</location>
    </subcellularLocation>
</comment>
<dbReference type="SUPFAM" id="SSF69593">
    <property type="entry name" value="Glycerol-3-phosphate (1)-acyltransferase"/>
    <property type="match status" value="1"/>
</dbReference>
<feature type="compositionally biased region" description="Basic and acidic residues" evidence="13">
    <location>
        <begin position="1"/>
        <end position="25"/>
    </location>
</feature>
<keyword evidence="5 16" id="KW-0808">Transferase</keyword>
<evidence type="ECO:0000256" key="1">
    <source>
        <dbReference type="ARBA" id="ARBA00004370"/>
    </source>
</evidence>
<evidence type="ECO:0000256" key="9">
    <source>
        <dbReference type="ARBA" id="ARBA00023136"/>
    </source>
</evidence>
<dbReference type="InterPro" id="IPR045252">
    <property type="entry name" value="LPCAT1-like"/>
</dbReference>
<dbReference type="EMBL" id="LFYR01002205">
    <property type="protein sequence ID" value="KMZ56284.1"/>
    <property type="molecule type" value="Genomic_DNA"/>
</dbReference>